<dbReference type="InterPro" id="IPR050140">
    <property type="entry name" value="SRY-related_HMG-box_TF-like"/>
</dbReference>
<dbReference type="GO" id="GO:0000122">
    <property type="term" value="P:negative regulation of transcription by RNA polymerase II"/>
    <property type="evidence" value="ECO:0007669"/>
    <property type="project" value="TreeGrafter"/>
</dbReference>
<name>A0A8H6WNW6_9AGAR</name>
<feature type="compositionally biased region" description="Low complexity" evidence="4">
    <location>
        <begin position="159"/>
        <end position="171"/>
    </location>
</feature>
<dbReference type="EMBL" id="JACAZI010000076">
    <property type="protein sequence ID" value="KAF7324257.1"/>
    <property type="molecule type" value="Genomic_DNA"/>
</dbReference>
<evidence type="ECO:0000256" key="2">
    <source>
        <dbReference type="ARBA" id="ARBA00023163"/>
    </source>
</evidence>
<keyword evidence="1 3" id="KW-0238">DNA-binding</keyword>
<dbReference type="CDD" id="cd01389">
    <property type="entry name" value="HMG-box_ROX1-like"/>
    <property type="match status" value="1"/>
</dbReference>
<feature type="compositionally biased region" description="Basic residues" evidence="4">
    <location>
        <begin position="149"/>
        <end position="158"/>
    </location>
</feature>
<organism evidence="6 7">
    <name type="scientific">Mycena venus</name>
    <dbReference type="NCBI Taxonomy" id="2733690"/>
    <lineage>
        <taxon>Eukaryota</taxon>
        <taxon>Fungi</taxon>
        <taxon>Dikarya</taxon>
        <taxon>Basidiomycota</taxon>
        <taxon>Agaricomycotina</taxon>
        <taxon>Agaricomycetes</taxon>
        <taxon>Agaricomycetidae</taxon>
        <taxon>Agaricales</taxon>
        <taxon>Marasmiineae</taxon>
        <taxon>Mycenaceae</taxon>
        <taxon>Mycena</taxon>
    </lineage>
</organism>
<feature type="region of interest" description="Disordered" evidence="4">
    <location>
        <begin position="146"/>
        <end position="221"/>
    </location>
</feature>
<dbReference type="GO" id="GO:0000978">
    <property type="term" value="F:RNA polymerase II cis-regulatory region sequence-specific DNA binding"/>
    <property type="evidence" value="ECO:0007669"/>
    <property type="project" value="TreeGrafter"/>
</dbReference>
<dbReference type="InterPro" id="IPR009071">
    <property type="entry name" value="HMG_box_dom"/>
</dbReference>
<keyword evidence="7" id="KW-1185">Reference proteome</keyword>
<dbReference type="OrthoDB" id="6247875at2759"/>
<protein>
    <submittedName>
        <fullName evidence="6">HMG box domain-containing protein</fullName>
    </submittedName>
</protein>
<dbReference type="PANTHER" id="PTHR10270">
    <property type="entry name" value="SOX TRANSCRIPTION FACTOR"/>
    <property type="match status" value="1"/>
</dbReference>
<dbReference type="SMART" id="SM00398">
    <property type="entry name" value="HMG"/>
    <property type="match status" value="1"/>
</dbReference>
<dbReference type="GO" id="GO:0001228">
    <property type="term" value="F:DNA-binding transcription activator activity, RNA polymerase II-specific"/>
    <property type="evidence" value="ECO:0007669"/>
    <property type="project" value="TreeGrafter"/>
</dbReference>
<dbReference type="GO" id="GO:0005634">
    <property type="term" value="C:nucleus"/>
    <property type="evidence" value="ECO:0007669"/>
    <property type="project" value="UniProtKB-UniRule"/>
</dbReference>
<dbReference type="SUPFAM" id="SSF47095">
    <property type="entry name" value="HMG-box"/>
    <property type="match status" value="1"/>
</dbReference>
<evidence type="ECO:0000313" key="6">
    <source>
        <dbReference type="EMBL" id="KAF7324257.1"/>
    </source>
</evidence>
<dbReference type="Pfam" id="PF00505">
    <property type="entry name" value="HMG_box"/>
    <property type="match status" value="1"/>
</dbReference>
<evidence type="ECO:0000259" key="5">
    <source>
        <dbReference type="PROSITE" id="PS50118"/>
    </source>
</evidence>
<comment type="caution">
    <text evidence="6">The sequence shown here is derived from an EMBL/GenBank/DDBJ whole genome shotgun (WGS) entry which is preliminary data.</text>
</comment>
<dbReference type="AlphaFoldDB" id="A0A8H6WNW6"/>
<dbReference type="PROSITE" id="PS50118">
    <property type="entry name" value="HMG_BOX_2"/>
    <property type="match status" value="1"/>
</dbReference>
<evidence type="ECO:0000256" key="4">
    <source>
        <dbReference type="SAM" id="MobiDB-lite"/>
    </source>
</evidence>
<evidence type="ECO:0000256" key="1">
    <source>
        <dbReference type="ARBA" id="ARBA00023125"/>
    </source>
</evidence>
<dbReference type="GO" id="GO:0030154">
    <property type="term" value="P:cell differentiation"/>
    <property type="evidence" value="ECO:0007669"/>
    <property type="project" value="TreeGrafter"/>
</dbReference>
<accession>A0A8H6WNW6</accession>
<dbReference type="Proteomes" id="UP000620124">
    <property type="component" value="Unassembled WGS sequence"/>
</dbReference>
<keyword evidence="2" id="KW-0804">Transcription</keyword>
<sequence length="351" mass="38974">MPVVRSFIPYRKSRRLHMTDAAYDDDLWETVDEAFLISSSSASATVKSEPSPRPARAPHLECWPHPRPRNAFICFRSEYVKAQKAASAKPGSLNQTVLSRGAGAAWRALSDEEREPFVLMALREKEEHAIRYPNYQYAPASHCVSGAARKNKKHRPAPSRRASSATSDSSDFCMRSPIPTSQSSRKYETSPPAPRRPVAQRKSTPIPVTPRPQARAFPEAPPVAEAETVIFKTEAPEPVYEKKDEFGFKADLSPTLIASLRLAPSRSPSPSPSMRVPSLALDDAIPSLSSRSLSPSPPAFEWDAWIYTPLEMNEDEEPLQFDAPSADCDFGFFHPWKLDDEVGRTLVALAN</sequence>
<feature type="DNA-binding region" description="HMG box" evidence="3">
    <location>
        <begin position="65"/>
        <end position="136"/>
    </location>
</feature>
<dbReference type="PANTHER" id="PTHR10270:SF161">
    <property type="entry name" value="SEX-DETERMINING REGION Y PROTEIN"/>
    <property type="match status" value="1"/>
</dbReference>
<feature type="domain" description="HMG box" evidence="5">
    <location>
        <begin position="65"/>
        <end position="136"/>
    </location>
</feature>
<gene>
    <name evidence="6" type="ORF">MVEN_02651800</name>
</gene>
<keyword evidence="3" id="KW-0539">Nucleus</keyword>
<reference evidence="6" key="1">
    <citation type="submission" date="2020-05" db="EMBL/GenBank/DDBJ databases">
        <title>Mycena genomes resolve the evolution of fungal bioluminescence.</title>
        <authorList>
            <person name="Tsai I.J."/>
        </authorList>
    </citation>
    <scope>NUCLEOTIDE SEQUENCE</scope>
    <source>
        <strain evidence="6">CCC161011</strain>
    </source>
</reference>
<dbReference type="InterPro" id="IPR036910">
    <property type="entry name" value="HMG_box_dom_sf"/>
</dbReference>
<evidence type="ECO:0000313" key="7">
    <source>
        <dbReference type="Proteomes" id="UP000620124"/>
    </source>
</evidence>
<dbReference type="Gene3D" id="1.10.30.10">
    <property type="entry name" value="High mobility group box domain"/>
    <property type="match status" value="1"/>
</dbReference>
<evidence type="ECO:0000256" key="3">
    <source>
        <dbReference type="PROSITE-ProRule" id="PRU00267"/>
    </source>
</evidence>
<proteinExistence type="predicted"/>